<dbReference type="GO" id="GO:0009117">
    <property type="term" value="P:nucleotide metabolic process"/>
    <property type="evidence" value="ECO:0007669"/>
    <property type="project" value="TreeGrafter"/>
</dbReference>
<dbReference type="Pfam" id="PF01230">
    <property type="entry name" value="HIT"/>
    <property type="match status" value="1"/>
</dbReference>
<dbReference type="Gene3D" id="3.30.428.10">
    <property type="entry name" value="HIT-like"/>
    <property type="match status" value="1"/>
</dbReference>
<feature type="domain" description="HIT" evidence="3">
    <location>
        <begin position="5"/>
        <end position="110"/>
    </location>
</feature>
<feature type="active site" description="Tele-AMP-histidine intermediate" evidence="1">
    <location>
        <position position="95"/>
    </location>
</feature>
<evidence type="ECO:0000313" key="5">
    <source>
        <dbReference type="Proteomes" id="UP001055553"/>
    </source>
</evidence>
<dbReference type="InterPro" id="IPR001310">
    <property type="entry name" value="Histidine_triad_HIT"/>
</dbReference>
<evidence type="ECO:0000256" key="1">
    <source>
        <dbReference type="PIRSR" id="PIRSR601310-1"/>
    </source>
</evidence>
<dbReference type="InterPro" id="IPR036265">
    <property type="entry name" value="HIT-like_sf"/>
</dbReference>
<dbReference type="AlphaFoldDB" id="A0A915SA66"/>
<dbReference type="Proteomes" id="UP001055553">
    <property type="component" value="Chromosome"/>
</dbReference>
<reference evidence="5" key="1">
    <citation type="journal article" date="2022" name="Int. J. Syst. Evol. Microbiol.">
        <title>Nanobdella aerobiophila gen. nov., sp. nov., a thermoacidophilic, obligate ectosymbiotic archaeon, and proposal of Nanobdellaceae fam. nov., Nanobdellales ord. nov. and Nanobdellia class. nov.</title>
        <authorList>
            <person name="Kato S."/>
            <person name="Ogasawara A."/>
            <person name="Itoh T."/>
            <person name="Sakai H.D."/>
            <person name="Shimizu M."/>
            <person name="Yuki M."/>
            <person name="Kaneko M."/>
            <person name="Takashina T."/>
            <person name="Ohkuma M."/>
        </authorList>
    </citation>
    <scope>NUCLEOTIDE SEQUENCE [LARGE SCALE GENOMIC DNA]</scope>
    <source>
        <strain evidence="5">MJ1</strain>
    </source>
</reference>
<keyword evidence="5" id="KW-1185">Reference proteome</keyword>
<sequence>MEACIFCKISRKEIESAIIWENDRWILILDKFPIIKGQSLLIPKEHVLTGIEDLSENYLSELPFIIKESIKILKKGLNVKKVAVVVEGTGVFHFHVKLYPLIGWNGEKLLIDNPKIWFDKYEGYLTTRVGFEKSIEELRKIAEEIKNNNKDIS</sequence>
<name>A0A915SA66_9ARCH</name>
<dbReference type="GO" id="GO:0003824">
    <property type="term" value="F:catalytic activity"/>
    <property type="evidence" value="ECO:0007669"/>
    <property type="project" value="InterPro"/>
</dbReference>
<dbReference type="RefSeq" id="WP_258393572.1">
    <property type="nucleotide sequence ID" value="NZ_AP019769.1"/>
</dbReference>
<dbReference type="InterPro" id="IPR011146">
    <property type="entry name" value="HIT-like"/>
</dbReference>
<comment type="caution">
    <text evidence="2">Lacks conserved residue(s) required for the propagation of feature annotation.</text>
</comment>
<protein>
    <submittedName>
        <fullName evidence="4">Histidine triad (HIT) protein</fullName>
    </submittedName>
</protein>
<dbReference type="PRINTS" id="PR00332">
    <property type="entry name" value="HISTRIAD"/>
</dbReference>
<dbReference type="KEGG" id="naer:MJ1_0383"/>
<dbReference type="PROSITE" id="PS51084">
    <property type="entry name" value="HIT_2"/>
    <property type="match status" value="1"/>
</dbReference>
<dbReference type="GeneID" id="74568330"/>
<accession>A0A915SA66</accession>
<dbReference type="EMBL" id="AP019769">
    <property type="protein sequence ID" value="BBL45547.1"/>
    <property type="molecule type" value="Genomic_DNA"/>
</dbReference>
<gene>
    <name evidence="4" type="ORF">MJ1_0383</name>
</gene>
<organism evidence="4 5">
    <name type="scientific">Nanobdella aerobiophila</name>
    <dbReference type="NCBI Taxonomy" id="2586965"/>
    <lineage>
        <taxon>Archaea</taxon>
        <taxon>Nanobdellota</taxon>
        <taxon>Nanobdellia</taxon>
        <taxon>Nanobdellales</taxon>
        <taxon>Nanobdellaceae</taxon>
        <taxon>Nanobdella</taxon>
    </lineage>
</organism>
<dbReference type="PANTHER" id="PTHR46648">
    <property type="entry name" value="HIT FAMILY PROTEIN 1"/>
    <property type="match status" value="1"/>
</dbReference>
<dbReference type="SUPFAM" id="SSF54197">
    <property type="entry name" value="HIT-like"/>
    <property type="match status" value="1"/>
</dbReference>
<evidence type="ECO:0000256" key="2">
    <source>
        <dbReference type="PROSITE-ProRule" id="PRU00464"/>
    </source>
</evidence>
<evidence type="ECO:0000313" key="4">
    <source>
        <dbReference type="EMBL" id="BBL45547.1"/>
    </source>
</evidence>
<proteinExistence type="predicted"/>
<dbReference type="PANTHER" id="PTHR46648:SF1">
    <property type="entry name" value="ADENOSINE 5'-MONOPHOSPHORAMIDASE HNT1"/>
    <property type="match status" value="1"/>
</dbReference>
<evidence type="ECO:0000259" key="3">
    <source>
        <dbReference type="PROSITE" id="PS51084"/>
    </source>
</evidence>